<keyword evidence="1" id="KW-1185">Reference proteome</keyword>
<protein>
    <submittedName>
        <fullName evidence="2">SKA2 domain-containing protein</fullName>
    </submittedName>
</protein>
<evidence type="ECO:0000313" key="2">
    <source>
        <dbReference type="WBParaSite" id="PTRK_0001467900.1"/>
    </source>
</evidence>
<dbReference type="Proteomes" id="UP000038045">
    <property type="component" value="Unplaced"/>
</dbReference>
<reference evidence="2" key="1">
    <citation type="submission" date="2017-02" db="UniProtKB">
        <authorList>
            <consortium name="WormBaseParasite"/>
        </authorList>
    </citation>
    <scope>IDENTIFICATION</scope>
</reference>
<dbReference type="AlphaFoldDB" id="A0A0N5A060"/>
<dbReference type="WBParaSite" id="PTRK_0001467900.1">
    <property type="protein sequence ID" value="PTRK_0001467900.1"/>
    <property type="gene ID" value="PTRK_0001467900"/>
</dbReference>
<name>A0A0N5A060_PARTI</name>
<evidence type="ECO:0000313" key="1">
    <source>
        <dbReference type="Proteomes" id="UP000038045"/>
    </source>
</evidence>
<proteinExistence type="predicted"/>
<accession>A0A0N5A060</accession>
<organism evidence="1 2">
    <name type="scientific">Parastrongyloides trichosuri</name>
    <name type="common">Possum-specific nematode worm</name>
    <dbReference type="NCBI Taxonomy" id="131310"/>
    <lineage>
        <taxon>Eukaryota</taxon>
        <taxon>Metazoa</taxon>
        <taxon>Ecdysozoa</taxon>
        <taxon>Nematoda</taxon>
        <taxon>Chromadorea</taxon>
        <taxon>Rhabditida</taxon>
        <taxon>Tylenchina</taxon>
        <taxon>Panagrolaimomorpha</taxon>
        <taxon>Strongyloidoidea</taxon>
        <taxon>Strongyloididae</taxon>
        <taxon>Parastrongyloides</taxon>
    </lineage>
</organism>
<sequence>MSHQSTGAASEAEKMKNLTILGALLKDIERGMDDLEYKILTDKMALRQIHSDIKATEKTAKEIEKSSSEMAISSIDTLKNLKTMFRDKTSFERKLCAQFEPLITRKPK</sequence>